<dbReference type="AlphaFoldDB" id="A0A4C1SAV5"/>
<dbReference type="EMBL" id="BGZK01003254">
    <property type="protein sequence ID" value="GBO99241.1"/>
    <property type="molecule type" value="Genomic_DNA"/>
</dbReference>
<evidence type="ECO:0000313" key="3">
    <source>
        <dbReference type="Proteomes" id="UP000299102"/>
    </source>
</evidence>
<feature type="region of interest" description="Disordered" evidence="1">
    <location>
        <begin position="156"/>
        <end position="183"/>
    </location>
</feature>
<protein>
    <submittedName>
        <fullName evidence="2">Uncharacterized protein</fullName>
    </submittedName>
</protein>
<keyword evidence="3" id="KW-1185">Reference proteome</keyword>
<evidence type="ECO:0000256" key="1">
    <source>
        <dbReference type="SAM" id="MobiDB-lite"/>
    </source>
</evidence>
<sequence length="183" mass="19515">MSSGVGTAVKSIADTGTDFTVESGDQFLTRVVNTPAALKTVGLPNDDGSCSRASNNHTVADTFGGRTCGPDALDNLGSRECDRYREHLRQLIMPSRSRPMPTGANAGRPACADVAASLIVKMQATRHRGHLCAQWTLNGRRCVLTTLRTARRLPGRRGNDISKLRTDASGYSSPTGLTTLTRA</sequence>
<name>A0A4C1SAV5_EUMVA</name>
<reference evidence="2 3" key="1">
    <citation type="journal article" date="2019" name="Commun. Biol.">
        <title>The bagworm genome reveals a unique fibroin gene that provides high tensile strength.</title>
        <authorList>
            <person name="Kono N."/>
            <person name="Nakamura H."/>
            <person name="Ohtoshi R."/>
            <person name="Tomita M."/>
            <person name="Numata K."/>
            <person name="Arakawa K."/>
        </authorList>
    </citation>
    <scope>NUCLEOTIDE SEQUENCE [LARGE SCALE GENOMIC DNA]</scope>
</reference>
<comment type="caution">
    <text evidence="2">The sequence shown here is derived from an EMBL/GenBank/DDBJ whole genome shotgun (WGS) entry which is preliminary data.</text>
</comment>
<feature type="compositionally biased region" description="Basic and acidic residues" evidence="1">
    <location>
        <begin position="157"/>
        <end position="166"/>
    </location>
</feature>
<feature type="compositionally biased region" description="Polar residues" evidence="1">
    <location>
        <begin position="169"/>
        <end position="183"/>
    </location>
</feature>
<accession>A0A4C1SAV5</accession>
<gene>
    <name evidence="2" type="ORF">EVAR_66949_1</name>
</gene>
<dbReference type="Proteomes" id="UP000299102">
    <property type="component" value="Unassembled WGS sequence"/>
</dbReference>
<evidence type="ECO:0000313" key="2">
    <source>
        <dbReference type="EMBL" id="GBO99241.1"/>
    </source>
</evidence>
<organism evidence="2 3">
    <name type="scientific">Eumeta variegata</name>
    <name type="common">Bagworm moth</name>
    <name type="synonym">Eumeta japonica</name>
    <dbReference type="NCBI Taxonomy" id="151549"/>
    <lineage>
        <taxon>Eukaryota</taxon>
        <taxon>Metazoa</taxon>
        <taxon>Ecdysozoa</taxon>
        <taxon>Arthropoda</taxon>
        <taxon>Hexapoda</taxon>
        <taxon>Insecta</taxon>
        <taxon>Pterygota</taxon>
        <taxon>Neoptera</taxon>
        <taxon>Endopterygota</taxon>
        <taxon>Lepidoptera</taxon>
        <taxon>Glossata</taxon>
        <taxon>Ditrysia</taxon>
        <taxon>Tineoidea</taxon>
        <taxon>Psychidae</taxon>
        <taxon>Oiketicinae</taxon>
        <taxon>Eumeta</taxon>
    </lineage>
</organism>
<proteinExistence type="predicted"/>